<evidence type="ECO:0000313" key="3">
    <source>
        <dbReference type="Proteomes" id="UP000007934"/>
    </source>
</evidence>
<reference evidence="2 3" key="1">
    <citation type="journal article" date="2011" name="Genome Biol. Evol.">
        <title>Comparative whole genome sequence analysis of the carcinogenic bacterial model pathogen Helicobacter felis.</title>
        <authorList>
            <person name="Arnold I.C."/>
            <person name="Zigova Z."/>
            <person name="Holden M."/>
            <person name="Lawley T.D."/>
            <person name="Rad R."/>
            <person name="Dougan G."/>
            <person name="Falkow S."/>
            <person name="Bentley S.D."/>
            <person name="Muller A."/>
        </authorList>
    </citation>
    <scope>NUCLEOTIDE SEQUENCE [LARGE SCALE GENOMIC DNA]</scope>
    <source>
        <strain evidence="3">ATCC 49179 / CCUG 28539 / NCTC 12436 / CS1</strain>
    </source>
</reference>
<evidence type="ECO:0000313" key="2">
    <source>
        <dbReference type="EMBL" id="CBY82871.1"/>
    </source>
</evidence>
<dbReference type="HOGENOM" id="CLU_2436752_0_0_7"/>
<feature type="transmembrane region" description="Helical" evidence="1">
    <location>
        <begin position="6"/>
        <end position="27"/>
    </location>
</feature>
<dbReference type="GeneID" id="36134695"/>
<dbReference type="STRING" id="936155.HFELIS_07870"/>
<proteinExistence type="predicted"/>
<keyword evidence="1" id="KW-0812">Transmembrane</keyword>
<dbReference type="EMBL" id="FQ670179">
    <property type="protein sequence ID" value="CBY82871.1"/>
    <property type="molecule type" value="Genomic_DNA"/>
</dbReference>
<keyword evidence="3" id="KW-1185">Reference proteome</keyword>
<accession>E7ABJ2</accession>
<keyword evidence="1" id="KW-1133">Transmembrane helix</keyword>
<name>E7ABJ2_HELFC</name>
<dbReference type="KEGG" id="hfe:HFELIS_07870"/>
<organism evidence="2 3">
    <name type="scientific">Helicobacter felis (strain ATCC 49179 / CCUG 28539 / NCTC 12436 / CS1)</name>
    <dbReference type="NCBI Taxonomy" id="936155"/>
    <lineage>
        <taxon>Bacteria</taxon>
        <taxon>Pseudomonadati</taxon>
        <taxon>Campylobacterota</taxon>
        <taxon>Epsilonproteobacteria</taxon>
        <taxon>Campylobacterales</taxon>
        <taxon>Helicobacteraceae</taxon>
        <taxon>Helicobacter</taxon>
    </lineage>
</organism>
<protein>
    <submittedName>
        <fullName evidence="2">Uncharacterized protein</fullName>
    </submittedName>
</protein>
<dbReference type="RefSeq" id="WP_013469237.1">
    <property type="nucleotide sequence ID" value="NC_014810.2"/>
</dbReference>
<sequence length="90" mass="10078">MPLPFILGGLAIAAIAGAVIIGIMEFYNRVKEKKRKLKAFAAKVQAMYDMGDYVEVEVGLLDRHGDEIDSMELKVKEEEAYNNLREGMTL</sequence>
<keyword evidence="1" id="KW-0472">Membrane</keyword>
<evidence type="ECO:0000256" key="1">
    <source>
        <dbReference type="SAM" id="Phobius"/>
    </source>
</evidence>
<dbReference type="AlphaFoldDB" id="E7ABJ2"/>
<dbReference type="Proteomes" id="UP000007934">
    <property type="component" value="Chromosome"/>
</dbReference>
<gene>
    <name evidence="2" type="ordered locus">Hfelis_07870</name>
</gene>